<organism evidence="3 4">
    <name type="scientific">candidate division KSB3 bacterium</name>
    <dbReference type="NCBI Taxonomy" id="2044937"/>
    <lineage>
        <taxon>Bacteria</taxon>
        <taxon>candidate division KSB3</taxon>
    </lineage>
</organism>
<dbReference type="Proteomes" id="UP000230821">
    <property type="component" value="Unassembled WGS sequence"/>
</dbReference>
<dbReference type="FunFam" id="1.20.120.420:FF:000003">
    <property type="entry name" value="Methylthioribose-1-phosphate isomerase"/>
    <property type="match status" value="1"/>
</dbReference>
<gene>
    <name evidence="2 3" type="primary">mtnA</name>
    <name evidence="3" type="ORF">CSA56_04340</name>
</gene>
<comment type="pathway">
    <text evidence="2">Amino-acid biosynthesis; L-methionine biosynthesis via salvage pathway; L-methionine from S-methyl-5-thio-alpha-D-ribose 1-phosphate: step 1/6.</text>
</comment>
<protein>
    <recommendedName>
        <fullName evidence="2">Methylthioribose-1-phosphate isomerase</fullName>
        <shortName evidence="2">M1Pi</shortName>
        <shortName evidence="2">MTR-1-P isomerase</shortName>
        <ecNumber evidence="2">5.3.1.23</ecNumber>
    </recommendedName>
    <alternativeName>
        <fullName evidence="2">S-methyl-5-thioribose-1-phosphate isomerase</fullName>
    </alternativeName>
</protein>
<evidence type="ECO:0000256" key="1">
    <source>
        <dbReference type="ARBA" id="ARBA00023235"/>
    </source>
</evidence>
<dbReference type="InterPro" id="IPR011559">
    <property type="entry name" value="Initiation_fac_2B_a/b/d"/>
</dbReference>
<dbReference type="NCBIfam" id="NF004326">
    <property type="entry name" value="PRK05720.1"/>
    <property type="match status" value="1"/>
</dbReference>
<feature type="site" description="Transition state stabilizer" evidence="2">
    <location>
        <position position="158"/>
    </location>
</feature>
<dbReference type="AlphaFoldDB" id="A0A2G6KID9"/>
<dbReference type="FunFam" id="3.40.50.10470:FF:000006">
    <property type="entry name" value="Methylthioribose-1-phosphate isomerase"/>
    <property type="match status" value="1"/>
</dbReference>
<accession>A0A2G6KID9</accession>
<dbReference type="EC" id="5.3.1.23" evidence="2"/>
<dbReference type="PANTHER" id="PTHR43475:SF1">
    <property type="entry name" value="METHYLTHIORIBOSE-1-PHOSPHATE ISOMERASE"/>
    <property type="match status" value="1"/>
</dbReference>
<name>A0A2G6KID9_9BACT</name>
<dbReference type="InterPro" id="IPR037171">
    <property type="entry name" value="NagB/RpiA_transferase-like"/>
</dbReference>
<evidence type="ECO:0000256" key="2">
    <source>
        <dbReference type="HAMAP-Rule" id="MF_01678"/>
    </source>
</evidence>
<dbReference type="HAMAP" id="MF_01678">
    <property type="entry name" value="Salvage_MtnA"/>
    <property type="match status" value="1"/>
</dbReference>
<dbReference type="EMBL" id="PDSK01000044">
    <property type="protein sequence ID" value="PIE35415.1"/>
    <property type="molecule type" value="Genomic_DNA"/>
</dbReference>
<dbReference type="InterPro" id="IPR027363">
    <property type="entry name" value="M1Pi_N"/>
</dbReference>
<feature type="binding site" evidence="2">
    <location>
        <begin position="47"/>
        <end position="49"/>
    </location>
    <ligand>
        <name>substrate</name>
    </ligand>
</feature>
<dbReference type="Gene3D" id="3.40.50.10470">
    <property type="entry name" value="Translation initiation factor eif-2b, domain 2"/>
    <property type="match status" value="1"/>
</dbReference>
<dbReference type="InterPro" id="IPR000649">
    <property type="entry name" value="IF-2B-related"/>
</dbReference>
<comment type="caution">
    <text evidence="3">The sequence shown here is derived from an EMBL/GenBank/DDBJ whole genome shotgun (WGS) entry which is preliminary data.</text>
</comment>
<dbReference type="Gene3D" id="1.20.120.420">
    <property type="entry name" value="translation initiation factor eif-2b, domain 1"/>
    <property type="match status" value="1"/>
</dbReference>
<dbReference type="GO" id="GO:0019509">
    <property type="term" value="P:L-methionine salvage from methylthioadenosine"/>
    <property type="evidence" value="ECO:0007669"/>
    <property type="project" value="UniProtKB-UniRule"/>
</dbReference>
<dbReference type="SUPFAM" id="SSF100950">
    <property type="entry name" value="NagB/RpiA/CoA transferase-like"/>
    <property type="match status" value="1"/>
</dbReference>
<dbReference type="PANTHER" id="PTHR43475">
    <property type="entry name" value="METHYLTHIORIBOSE-1-PHOSPHATE ISOMERASE"/>
    <property type="match status" value="1"/>
</dbReference>
<comment type="catalytic activity">
    <reaction evidence="2">
        <text>5-(methylsulfanyl)-alpha-D-ribose 1-phosphate = 5-(methylsulfanyl)-D-ribulose 1-phosphate</text>
        <dbReference type="Rhea" id="RHEA:19989"/>
        <dbReference type="ChEBI" id="CHEBI:58533"/>
        <dbReference type="ChEBI" id="CHEBI:58548"/>
        <dbReference type="EC" id="5.3.1.23"/>
    </reaction>
</comment>
<reference evidence="3 4" key="1">
    <citation type="submission" date="2017-10" db="EMBL/GenBank/DDBJ databases">
        <title>Novel microbial diversity and functional potential in the marine mammal oral microbiome.</title>
        <authorList>
            <person name="Dudek N.K."/>
            <person name="Sun C.L."/>
            <person name="Burstein D."/>
            <person name="Kantor R.S."/>
            <person name="Aliaga Goltsman D.S."/>
            <person name="Bik E.M."/>
            <person name="Thomas B.C."/>
            <person name="Banfield J.F."/>
            <person name="Relman D.A."/>
        </authorList>
    </citation>
    <scope>NUCLEOTIDE SEQUENCE [LARGE SCALE GENOMIC DNA]</scope>
    <source>
        <strain evidence="3">DOLJORAL78_47_16</strain>
    </source>
</reference>
<dbReference type="UniPathway" id="UPA00904">
    <property type="reaction ID" value="UER00874"/>
</dbReference>
<evidence type="ECO:0000313" key="3">
    <source>
        <dbReference type="EMBL" id="PIE35415.1"/>
    </source>
</evidence>
<evidence type="ECO:0000313" key="4">
    <source>
        <dbReference type="Proteomes" id="UP000230821"/>
    </source>
</evidence>
<dbReference type="InterPro" id="IPR042529">
    <property type="entry name" value="IF_2B-like_C"/>
</dbReference>
<keyword evidence="2" id="KW-0486">Methionine biosynthesis</keyword>
<keyword evidence="1 2" id="KW-0413">Isomerase</keyword>
<dbReference type="NCBIfam" id="TIGR00524">
    <property type="entry name" value="eIF-2B_rel"/>
    <property type="match status" value="1"/>
</dbReference>
<dbReference type="InterPro" id="IPR005251">
    <property type="entry name" value="IF-M1Pi"/>
</dbReference>
<feature type="binding site" evidence="2">
    <location>
        <begin position="248"/>
        <end position="249"/>
    </location>
    <ligand>
        <name>substrate</name>
    </ligand>
</feature>
<feature type="active site" description="Proton donor" evidence="2">
    <location>
        <position position="238"/>
    </location>
</feature>
<comment type="function">
    <text evidence="2">Catalyzes the interconversion of methylthioribose-1-phosphate (MTR-1-P) into methylthioribulose-1-phosphate (MTRu-1-P).</text>
</comment>
<comment type="similarity">
    <text evidence="2">Belongs to the EIF-2B alpha/beta/delta subunits family. MtnA subfamily.</text>
</comment>
<proteinExistence type="inferred from homology"/>
<dbReference type="Pfam" id="PF01008">
    <property type="entry name" value="IF-2B"/>
    <property type="match status" value="1"/>
</dbReference>
<feature type="binding site" evidence="2">
    <location>
        <position position="197"/>
    </location>
    <ligand>
        <name>substrate</name>
    </ligand>
</feature>
<keyword evidence="2" id="KW-0028">Amino-acid biosynthesis</keyword>
<feature type="binding site" evidence="2">
    <location>
        <position position="90"/>
    </location>
    <ligand>
        <name>substrate</name>
    </ligand>
</feature>
<dbReference type="GO" id="GO:0046523">
    <property type="term" value="F:S-methyl-5-thioribose-1-phosphate isomerase activity"/>
    <property type="evidence" value="ECO:0007669"/>
    <property type="project" value="UniProtKB-UniRule"/>
</dbReference>
<sequence length="346" mass="38643">MKDFKHIEWKNEIFYVLNQVKLPAVSEYNPKKTVEDVFYAIKDMELRGAPLIGVAAGYGMYIGVKDLDEMPHEDFMKIVRKNGEYLATSRPTAVNLFWAIDRMVEKADSLKDLSMAEKKKGLEEEAILIHKEDIEINRNIGENFMPLLKDGMTILTHCNAGVLATTEYGTATSPMYLAKERGWDLKVYADETRPYLQGARLTSYELHMSGIDVTLICDNMAGVVMSQGKIDAVITGTDRVAANGDVANKIGTMSVAILAKHFGIPVYIAAPTPTIDMDCPTGKDIPIEERDRCEITHWYGHQIAPEDVKVYNPAFDVTPNELITAIVTEKGVVKAPYTENLKKLFA</sequence>
<dbReference type="NCBIfam" id="TIGR00512">
    <property type="entry name" value="salvage_mtnA"/>
    <property type="match status" value="1"/>
</dbReference>